<dbReference type="PANTHER" id="PTHR43004:SF8">
    <property type="entry name" value="FAD-BINDING DOMAIN-CONTAINING PROTEIN-RELATED"/>
    <property type="match status" value="1"/>
</dbReference>
<dbReference type="PRINTS" id="PR00420">
    <property type="entry name" value="RNGMNOXGNASE"/>
</dbReference>
<dbReference type="InParanoid" id="A0A1V8TGZ5"/>
<gene>
    <name evidence="5" type="ORF">B0A48_03957</name>
</gene>
<dbReference type="Gene3D" id="3.30.9.10">
    <property type="entry name" value="D-Amino Acid Oxidase, subunit A, domain 2"/>
    <property type="match status" value="1"/>
</dbReference>
<dbReference type="Pfam" id="PF01494">
    <property type="entry name" value="FAD_binding_3"/>
    <property type="match status" value="1"/>
</dbReference>
<evidence type="ECO:0000259" key="4">
    <source>
        <dbReference type="Pfam" id="PF01494"/>
    </source>
</evidence>
<dbReference type="EMBL" id="NAJO01000008">
    <property type="protein sequence ID" value="OQO10659.1"/>
    <property type="molecule type" value="Genomic_DNA"/>
</dbReference>
<dbReference type="Proteomes" id="UP000192596">
    <property type="component" value="Unassembled WGS sequence"/>
</dbReference>
<organism evidence="5 6">
    <name type="scientific">Cryoendolithus antarcticus</name>
    <dbReference type="NCBI Taxonomy" id="1507870"/>
    <lineage>
        <taxon>Eukaryota</taxon>
        <taxon>Fungi</taxon>
        <taxon>Dikarya</taxon>
        <taxon>Ascomycota</taxon>
        <taxon>Pezizomycotina</taxon>
        <taxon>Dothideomycetes</taxon>
        <taxon>Dothideomycetidae</taxon>
        <taxon>Cladosporiales</taxon>
        <taxon>Cladosporiaceae</taxon>
        <taxon>Cryoendolithus</taxon>
    </lineage>
</organism>
<name>A0A1V8TGZ5_9PEZI</name>
<evidence type="ECO:0000256" key="1">
    <source>
        <dbReference type="ARBA" id="ARBA00022630"/>
    </source>
</evidence>
<dbReference type="AlphaFoldDB" id="A0A1V8TGZ5"/>
<keyword evidence="6" id="KW-1185">Reference proteome</keyword>
<sequence>MAANGIANPTTALPNANGDSKKIIDYLIVGTGPAGGSMAGEEYARIFSWGNSPRRKGDYELASPSEPLDLPQTLLEPLLTPCASQNGFHCRFSTELVSFDQLPEGAGVHCTLRDLVSDLTYTVRCKHLFGADGGRSRIAKSLELPFTEKPGGGFAINLLIEADMSHIIDDRKGNLHWLLQPDRESPDFAWIGCIRMVKPWHEWLCIIFPKPGAERKARPAEDYVDRVRELIGDDSISFEIKGVSTWQINETSANVYSKGSVFCLGDAVHRHPPNHGLGSNTCVQDAHNLAWKVAYVNRGWAGPALLDSYNAERQPVGQDVVFQANASLRNHIEIWRLLGNFEANPSDGAAALRELKEDSPAGFKRRARFQAALKLIDREEHGLGVEMNQRYTSTAIYTADEPEPRPAFARDPVEHYQPSTYPGARLPHAWLSNAVPSKAISTLDLAGKGRFTLLTGIGGDGWLEAAKQVGAELGVPLEAFSIGYGKQWADRYLEWQKLREVEESGCVLVRPDYFIAWRCSRWEKDGMERLGRAMRSVLSR</sequence>
<reference evidence="6" key="1">
    <citation type="submission" date="2017-03" db="EMBL/GenBank/DDBJ databases">
        <title>Genomes of endolithic fungi from Antarctica.</title>
        <authorList>
            <person name="Coleine C."/>
            <person name="Masonjones S."/>
            <person name="Stajich J.E."/>
        </authorList>
    </citation>
    <scope>NUCLEOTIDE SEQUENCE [LARGE SCALE GENOMIC DNA]</scope>
    <source>
        <strain evidence="6">CCFEE 5527</strain>
    </source>
</reference>
<evidence type="ECO:0000256" key="3">
    <source>
        <dbReference type="ARBA" id="ARBA00023002"/>
    </source>
</evidence>
<dbReference type="PANTHER" id="PTHR43004">
    <property type="entry name" value="TRK SYSTEM POTASSIUM UPTAKE PROTEIN"/>
    <property type="match status" value="1"/>
</dbReference>
<dbReference type="InterPro" id="IPR002938">
    <property type="entry name" value="FAD-bd"/>
</dbReference>
<feature type="domain" description="FAD-binding" evidence="4">
    <location>
        <begin position="53"/>
        <end position="321"/>
    </location>
</feature>
<keyword evidence="2" id="KW-0274">FAD</keyword>
<dbReference type="GO" id="GO:0016709">
    <property type="term" value="F:oxidoreductase activity, acting on paired donors, with incorporation or reduction of molecular oxygen, NAD(P)H as one donor, and incorporation of one atom of oxygen"/>
    <property type="evidence" value="ECO:0007669"/>
    <property type="project" value="UniProtKB-ARBA"/>
</dbReference>
<keyword evidence="1" id="KW-0285">Flavoprotein</keyword>
<dbReference type="InterPro" id="IPR036188">
    <property type="entry name" value="FAD/NAD-bd_sf"/>
</dbReference>
<evidence type="ECO:0000313" key="5">
    <source>
        <dbReference type="EMBL" id="OQO10659.1"/>
    </source>
</evidence>
<dbReference type="OrthoDB" id="2690153at2759"/>
<protein>
    <recommendedName>
        <fullName evidence="4">FAD-binding domain-containing protein</fullName>
    </recommendedName>
</protein>
<evidence type="ECO:0000256" key="2">
    <source>
        <dbReference type="ARBA" id="ARBA00022827"/>
    </source>
</evidence>
<dbReference type="SUPFAM" id="SSF51905">
    <property type="entry name" value="FAD/NAD(P)-binding domain"/>
    <property type="match status" value="1"/>
</dbReference>
<evidence type="ECO:0000313" key="6">
    <source>
        <dbReference type="Proteomes" id="UP000192596"/>
    </source>
</evidence>
<comment type="caution">
    <text evidence="5">The sequence shown here is derived from an EMBL/GenBank/DDBJ whole genome shotgun (WGS) entry which is preliminary data.</text>
</comment>
<keyword evidence="3" id="KW-0560">Oxidoreductase</keyword>
<proteinExistence type="predicted"/>
<dbReference type="GO" id="GO:0071949">
    <property type="term" value="F:FAD binding"/>
    <property type="evidence" value="ECO:0007669"/>
    <property type="project" value="InterPro"/>
</dbReference>
<accession>A0A1V8TGZ5</accession>
<dbReference type="InterPro" id="IPR050641">
    <property type="entry name" value="RIFMO-like"/>
</dbReference>
<dbReference type="Gene3D" id="3.40.30.120">
    <property type="match status" value="1"/>
</dbReference>
<dbReference type="Pfam" id="PF21274">
    <property type="entry name" value="Rng_hyd_C"/>
    <property type="match status" value="1"/>
</dbReference>
<dbReference type="Gene3D" id="3.50.50.60">
    <property type="entry name" value="FAD/NAD(P)-binding domain"/>
    <property type="match status" value="1"/>
</dbReference>
<dbReference type="STRING" id="1507870.A0A1V8TGZ5"/>